<accession>A0AAP1H988</accession>
<evidence type="ECO:0000313" key="1">
    <source>
        <dbReference type="EMBL" id="KZD90378.1"/>
    </source>
</evidence>
<organism evidence="1 2">
    <name type="scientific">Bacillus subtilis</name>
    <dbReference type="NCBI Taxonomy" id="1423"/>
    <lineage>
        <taxon>Bacteria</taxon>
        <taxon>Bacillati</taxon>
        <taxon>Bacillota</taxon>
        <taxon>Bacilli</taxon>
        <taxon>Bacillales</taxon>
        <taxon>Bacillaceae</taxon>
        <taxon>Bacillus</taxon>
    </lineage>
</organism>
<sequence>MLNMIRRLLMTCLFLLAFGTTFLSVSGIEAKDLSKWVQEHQEKHLKHAGLTLKALQQKQTQTTSAAEDKKKTVRRGI</sequence>
<gene>
    <name evidence="1" type="ORF">B4122_3299</name>
</gene>
<evidence type="ECO:0000313" key="2">
    <source>
        <dbReference type="Proteomes" id="UP000076442"/>
    </source>
</evidence>
<dbReference type="Proteomes" id="UP000076442">
    <property type="component" value="Unassembled WGS sequence"/>
</dbReference>
<proteinExistence type="predicted"/>
<dbReference type="AlphaFoldDB" id="A0AAP1H988"/>
<reference evidence="1 2" key="1">
    <citation type="submission" date="2015-09" db="EMBL/GenBank/DDBJ databases">
        <title>Spore heat resistance.</title>
        <authorList>
            <person name="Boekhorst J."/>
            <person name="Berendsen E.M."/>
            <person name="Wells-Bennik M.H."/>
            <person name="Kuipers O.P."/>
        </authorList>
    </citation>
    <scope>NUCLEOTIDE SEQUENCE [LARGE SCALE GENOMIC DNA]</scope>
    <source>
        <strain evidence="1 2">B4122</strain>
    </source>
</reference>
<comment type="caution">
    <text evidence="1">The sequence shown here is derived from an EMBL/GenBank/DDBJ whole genome shotgun (WGS) entry which is preliminary data.</text>
</comment>
<dbReference type="EMBL" id="LJZV01000016">
    <property type="protein sequence ID" value="KZD90378.1"/>
    <property type="molecule type" value="Genomic_DNA"/>
</dbReference>
<name>A0AAP1H988_BACIU</name>
<protein>
    <submittedName>
        <fullName evidence="1">Uncharacterized protein</fullName>
    </submittedName>
</protein>